<dbReference type="EMBL" id="CM043016">
    <property type="protein sequence ID" value="KAI4468219.1"/>
    <property type="molecule type" value="Genomic_DNA"/>
</dbReference>
<name>A0ACB9TN17_HOLOL</name>
<protein>
    <submittedName>
        <fullName evidence="1">Ribosome biogenesis protein</fullName>
    </submittedName>
</protein>
<sequence length="1034" mass="119788">MSNNTNFEEKKKSHRERHSGRKADKKKVKKNGKSIQELTDQRRNPKAFAFNSVIGAERRFRRKQDIETKKQHVPFVDRTPIEPPPILIAVVGPPKVGKTTLINNLIKLFSKSPLLDIKGPVTIVTGKKRRITLIECNNDINSMIDLAKVADLALLLCDASFGFEMEIFEFLNICQIHGMPRIMGILTHLDMIKNSKTLKNTKKMLKHRFWTEVYPGAKLFYLSGLLHGEYLRNEIKNLGRFISIMKFRPLTWRMTHSYLLADRYEDLTNLESIRQNSKCDRHISIYGYVRGVPLNKNSSVHIAGFGDIKIHDISYLPDPCPLPETVKKRALIEKEKLIYAPFSGVGGIVYDKDAVYVELGGSHSHKKRDNDEANNIVTNLIETKEALDVKMQHSELQLFTGGKKLTADDISGDSSPYDSDAEDNIQEHSNITELNDDVGLNKELNKLRKDHTHTEIECDGRIRRKVIFNDSKMDTDNEEQFVEKDSSYSTTKTQNEIIHSKVSDILKSLEESNNKTSIVTSKTEQKELQQTDDRYVSEETDEELNNDDYLDNYESGDSDSETNENSDKTDAKTEESLSDSTDEDMALKWKENLRNRAQEAYLARLNTKKNIMRLVYGVFDNKIDNSDEQYDTNDSDEIGGLFKVVSHQQQKLKIERYGMDLEESSLLMPWSTDIQDFTEPENKWMIQDCFVTGKWKESEDANELLKLDATELSSDSDEFGDFEDLETGEKFTKGESNKDEHENNNEQSDQINKKQYDGEGTSYYDELKLSAEKQAQLNKSIFENMADDLRVQFEGYRPGMYVRMEFENVPSEFVTNFDPTYPIIIGSLNMSEENIGYVNVKIKKHRWYKKILKANDPLIISLGWRRFQTVPLYSKLEDDLKFRYLKYTPEHLSCNAHFWGPITPQGTGFLALQTCEGDLQEIVREPKVFKPLVIPKKLQHALPYRDKPNHGVKMAERRKKIDRVAVIKEPYEQKVSKVMKMIRTAYDHKQQHLRQKTKERLEKHRQMIQAVEANRSKKLKREKKKYLELKVKHK</sequence>
<evidence type="ECO:0000313" key="2">
    <source>
        <dbReference type="Proteomes" id="UP001056778"/>
    </source>
</evidence>
<accession>A0ACB9TN17</accession>
<evidence type="ECO:0000313" key="1">
    <source>
        <dbReference type="EMBL" id="KAI4468219.1"/>
    </source>
</evidence>
<comment type="caution">
    <text evidence="1">The sequence shown here is derived from an EMBL/GenBank/DDBJ whole genome shotgun (WGS) entry which is preliminary data.</text>
</comment>
<gene>
    <name evidence="1" type="ORF">MML48_2g00017023</name>
</gene>
<organism evidence="1 2">
    <name type="scientific">Holotrichia oblita</name>
    <name type="common">Chafer beetle</name>
    <dbReference type="NCBI Taxonomy" id="644536"/>
    <lineage>
        <taxon>Eukaryota</taxon>
        <taxon>Metazoa</taxon>
        <taxon>Ecdysozoa</taxon>
        <taxon>Arthropoda</taxon>
        <taxon>Hexapoda</taxon>
        <taxon>Insecta</taxon>
        <taxon>Pterygota</taxon>
        <taxon>Neoptera</taxon>
        <taxon>Endopterygota</taxon>
        <taxon>Coleoptera</taxon>
        <taxon>Polyphaga</taxon>
        <taxon>Scarabaeiformia</taxon>
        <taxon>Scarabaeidae</taxon>
        <taxon>Melolonthinae</taxon>
        <taxon>Holotrichia</taxon>
    </lineage>
</organism>
<reference evidence="1" key="1">
    <citation type="submission" date="2022-04" db="EMBL/GenBank/DDBJ databases">
        <title>Chromosome-scale genome assembly of Holotrichia oblita Faldermann.</title>
        <authorList>
            <person name="Rongchong L."/>
        </authorList>
    </citation>
    <scope>NUCLEOTIDE SEQUENCE</scope>
    <source>
        <strain evidence="1">81SQS9</strain>
    </source>
</reference>
<proteinExistence type="predicted"/>
<dbReference type="Proteomes" id="UP001056778">
    <property type="component" value="Chromosome 2"/>
</dbReference>
<keyword evidence="2" id="KW-1185">Reference proteome</keyword>